<keyword evidence="2" id="KW-0449">Lipoprotein</keyword>
<dbReference type="InterPro" id="IPR018736">
    <property type="entry name" value="DUF2279_periplasmic_lipo"/>
</dbReference>
<feature type="chain" id="PRO_5012025932" evidence="1">
    <location>
        <begin position="20"/>
        <end position="303"/>
    </location>
</feature>
<dbReference type="EMBL" id="FRYK01000001">
    <property type="protein sequence ID" value="SHO71755.1"/>
    <property type="molecule type" value="Genomic_DNA"/>
</dbReference>
<sequence length="303" mass="34824">MLRLKIFFLLLLFANLVQGQAKHFEPFFKPSDTLNQSRKKGVYLATSSTLGITLIGLNQLWYKDYPKSDFHFINDNDQWLQMDKFGHLYSSYHLGRVGVEMLQWSGVPKKEQLIFGTTLGLGFLTVIEVFDGFSQEWGASSGDIIANVSGTALYVSQELLWKEQRITPKFSFRQTKFASQRSETLGASFNEEILKDYNGQTYWLSFNIHSFTKDTFIPKWLNLAIGYGGEGMLYGNDAEAIENGIIQNPYRQFYLSFDIDLTKITTKSHFLKTLFSVFNTIKIPAPTLQYDDFNGVKAHFIYF</sequence>
<reference evidence="3" key="1">
    <citation type="submission" date="2016-12" db="EMBL/GenBank/DDBJ databases">
        <authorList>
            <person name="Varghese N."/>
            <person name="Submissions S."/>
        </authorList>
    </citation>
    <scope>NUCLEOTIDE SEQUENCE [LARGE SCALE GENOMIC DNA]</scope>
    <source>
        <strain evidence="3">DSM 18830</strain>
    </source>
</reference>
<keyword evidence="3" id="KW-1185">Reference proteome</keyword>
<dbReference type="Pfam" id="PF10043">
    <property type="entry name" value="DUF2279"/>
    <property type="match status" value="1"/>
</dbReference>
<evidence type="ECO:0000313" key="3">
    <source>
        <dbReference type="Proteomes" id="UP000184611"/>
    </source>
</evidence>
<feature type="signal peptide" evidence="1">
    <location>
        <begin position="1"/>
        <end position="19"/>
    </location>
</feature>
<evidence type="ECO:0000313" key="2">
    <source>
        <dbReference type="EMBL" id="SHO71755.1"/>
    </source>
</evidence>
<protein>
    <submittedName>
        <fullName evidence="2">Predicted lipoprotein</fullName>
    </submittedName>
</protein>
<dbReference type="STRING" id="416016.SAMN05443547_0065"/>
<dbReference type="OrthoDB" id="9803535at2"/>
<gene>
    <name evidence="2" type="ORF">SAMN05443547_0065</name>
</gene>
<proteinExistence type="predicted"/>
<accession>A0A1M7ZS80</accession>
<dbReference type="RefSeq" id="WP_073580340.1">
    <property type="nucleotide sequence ID" value="NZ_CBCSEA010000003.1"/>
</dbReference>
<evidence type="ECO:0000256" key="1">
    <source>
        <dbReference type="SAM" id="SignalP"/>
    </source>
</evidence>
<name>A0A1M7ZS80_9FLAO</name>
<dbReference type="Proteomes" id="UP000184611">
    <property type="component" value="Unassembled WGS sequence"/>
</dbReference>
<keyword evidence="1" id="KW-0732">Signal</keyword>
<dbReference type="AlphaFoldDB" id="A0A1M7ZS80"/>
<organism evidence="2 3">
    <name type="scientific">Flavobacterium cucumis</name>
    <dbReference type="NCBI Taxonomy" id="416016"/>
    <lineage>
        <taxon>Bacteria</taxon>
        <taxon>Pseudomonadati</taxon>
        <taxon>Bacteroidota</taxon>
        <taxon>Flavobacteriia</taxon>
        <taxon>Flavobacteriales</taxon>
        <taxon>Flavobacteriaceae</taxon>
        <taxon>Flavobacterium</taxon>
    </lineage>
</organism>